<keyword evidence="2" id="KW-1185">Reference proteome</keyword>
<dbReference type="Proteomes" id="UP000620124">
    <property type="component" value="Unassembled WGS sequence"/>
</dbReference>
<dbReference type="OrthoDB" id="2927690at2759"/>
<reference evidence="1" key="1">
    <citation type="submission" date="2020-05" db="EMBL/GenBank/DDBJ databases">
        <title>Mycena genomes resolve the evolution of fungal bioluminescence.</title>
        <authorList>
            <person name="Tsai I.J."/>
        </authorList>
    </citation>
    <scope>NUCLEOTIDE SEQUENCE</scope>
    <source>
        <strain evidence="1">CCC161011</strain>
    </source>
</reference>
<accession>A0A8H6XSG5</accession>
<organism evidence="1 2">
    <name type="scientific">Mycena venus</name>
    <dbReference type="NCBI Taxonomy" id="2733690"/>
    <lineage>
        <taxon>Eukaryota</taxon>
        <taxon>Fungi</taxon>
        <taxon>Dikarya</taxon>
        <taxon>Basidiomycota</taxon>
        <taxon>Agaricomycotina</taxon>
        <taxon>Agaricomycetes</taxon>
        <taxon>Agaricomycetidae</taxon>
        <taxon>Agaricales</taxon>
        <taxon>Marasmiineae</taxon>
        <taxon>Mycenaceae</taxon>
        <taxon>Mycena</taxon>
    </lineage>
</organism>
<proteinExistence type="predicted"/>
<sequence>MSNKASCQSTASSIHPPAREHHYSDVLLSERLRRVLSDPASRATFVDLPKWHASLAVWCLSRSNVKSNARDIFYASDFWAQHVCSARPSQEIWDALQALTHSMSAGFPRDVATVDVEDTRELIVLYRSTYSRTATALAAGQRVKIMGGSMSMLIQ</sequence>
<evidence type="ECO:0000313" key="1">
    <source>
        <dbReference type="EMBL" id="KAF7345591.1"/>
    </source>
</evidence>
<protein>
    <submittedName>
        <fullName evidence="1">Uncharacterized protein</fullName>
    </submittedName>
</protein>
<comment type="caution">
    <text evidence="1">The sequence shown here is derived from an EMBL/GenBank/DDBJ whole genome shotgun (WGS) entry which is preliminary data.</text>
</comment>
<gene>
    <name evidence="1" type="ORF">MVEN_01577900</name>
</gene>
<name>A0A8H6XSG5_9AGAR</name>
<dbReference type="EMBL" id="JACAZI010000013">
    <property type="protein sequence ID" value="KAF7345591.1"/>
    <property type="molecule type" value="Genomic_DNA"/>
</dbReference>
<dbReference type="AlphaFoldDB" id="A0A8H6XSG5"/>
<evidence type="ECO:0000313" key="2">
    <source>
        <dbReference type="Proteomes" id="UP000620124"/>
    </source>
</evidence>